<organism evidence="3 4">
    <name type="scientific">Oldenlandia corymbosa var. corymbosa</name>
    <dbReference type="NCBI Taxonomy" id="529605"/>
    <lineage>
        <taxon>Eukaryota</taxon>
        <taxon>Viridiplantae</taxon>
        <taxon>Streptophyta</taxon>
        <taxon>Embryophyta</taxon>
        <taxon>Tracheophyta</taxon>
        <taxon>Spermatophyta</taxon>
        <taxon>Magnoliopsida</taxon>
        <taxon>eudicotyledons</taxon>
        <taxon>Gunneridae</taxon>
        <taxon>Pentapetalae</taxon>
        <taxon>asterids</taxon>
        <taxon>lamiids</taxon>
        <taxon>Gentianales</taxon>
        <taxon>Rubiaceae</taxon>
        <taxon>Rubioideae</taxon>
        <taxon>Spermacoceae</taxon>
        <taxon>Hedyotis-Oldenlandia complex</taxon>
        <taxon>Oldenlandia</taxon>
    </lineage>
</organism>
<reference evidence="3" key="1">
    <citation type="submission" date="2023-03" db="EMBL/GenBank/DDBJ databases">
        <authorList>
            <person name="Julca I."/>
        </authorList>
    </citation>
    <scope>NUCLEOTIDE SEQUENCE</scope>
</reference>
<dbReference type="PANTHER" id="PTHR19878:SF17">
    <property type="entry name" value="TRANSDUCIN_WD40 REPEAT-LIKE SUPERFAMILY PROTEIN"/>
    <property type="match status" value="1"/>
</dbReference>
<feature type="region of interest" description="Disordered" evidence="2">
    <location>
        <begin position="1175"/>
        <end position="1199"/>
    </location>
</feature>
<dbReference type="InterPro" id="IPR001680">
    <property type="entry name" value="WD40_rpt"/>
</dbReference>
<dbReference type="PROSITE" id="PS50082">
    <property type="entry name" value="WD_REPEATS_2"/>
    <property type="match status" value="1"/>
</dbReference>
<dbReference type="FunFam" id="2.130.10.10:FF:000704">
    <property type="entry name" value="Transducin/WD40 repeat-like superfamily protein"/>
    <property type="match status" value="1"/>
</dbReference>
<dbReference type="SMART" id="SM00320">
    <property type="entry name" value="WD40"/>
    <property type="match status" value="4"/>
</dbReference>
<dbReference type="PANTHER" id="PTHR19878">
    <property type="entry name" value="AUTOPHAGY PROTEIN 16-LIKE"/>
    <property type="match status" value="1"/>
</dbReference>
<evidence type="ECO:0000256" key="2">
    <source>
        <dbReference type="SAM" id="MobiDB-lite"/>
    </source>
</evidence>
<keyword evidence="1" id="KW-0853">WD repeat</keyword>
<dbReference type="GO" id="GO:0000045">
    <property type="term" value="P:autophagosome assembly"/>
    <property type="evidence" value="ECO:0007669"/>
    <property type="project" value="InterPro"/>
</dbReference>
<feature type="repeat" description="WD" evidence="1">
    <location>
        <begin position="241"/>
        <end position="275"/>
    </location>
</feature>
<feature type="region of interest" description="Disordered" evidence="2">
    <location>
        <begin position="1350"/>
        <end position="1382"/>
    </location>
</feature>
<evidence type="ECO:0000313" key="4">
    <source>
        <dbReference type="Proteomes" id="UP001161247"/>
    </source>
</evidence>
<feature type="region of interest" description="Disordered" evidence="2">
    <location>
        <begin position="1069"/>
        <end position="1092"/>
    </location>
</feature>
<dbReference type="SUPFAM" id="SSF50978">
    <property type="entry name" value="WD40 repeat-like"/>
    <property type="match status" value="1"/>
</dbReference>
<dbReference type="InterPro" id="IPR015943">
    <property type="entry name" value="WD40/YVTN_repeat-like_dom_sf"/>
</dbReference>
<keyword evidence="4" id="KW-1185">Reference proteome</keyword>
<dbReference type="InterPro" id="IPR045160">
    <property type="entry name" value="ATG16"/>
</dbReference>
<dbReference type="Gene3D" id="2.130.10.10">
    <property type="entry name" value="YVTN repeat-like/Quinoprotein amine dehydrogenase"/>
    <property type="match status" value="1"/>
</dbReference>
<gene>
    <name evidence="3" type="ORF">OLC1_LOCUS17867</name>
</gene>
<name>A0AAV1DTT9_OLDCO</name>
<feature type="compositionally biased region" description="Low complexity" evidence="2">
    <location>
        <begin position="1182"/>
        <end position="1196"/>
    </location>
</feature>
<dbReference type="Proteomes" id="UP001161247">
    <property type="component" value="Chromosome 6"/>
</dbReference>
<dbReference type="EMBL" id="OX459123">
    <property type="protein sequence ID" value="CAI9110143.1"/>
    <property type="molecule type" value="Genomic_DNA"/>
</dbReference>
<evidence type="ECO:0000313" key="3">
    <source>
        <dbReference type="EMBL" id="CAI9110143.1"/>
    </source>
</evidence>
<dbReference type="InterPro" id="IPR036322">
    <property type="entry name" value="WD40_repeat_dom_sf"/>
</dbReference>
<evidence type="ECO:0000256" key="1">
    <source>
        <dbReference type="PROSITE-ProRule" id="PRU00221"/>
    </source>
</evidence>
<sequence>MEWATLQHLDLRHVGRSAKPFQPHAAAFHPTQAIIAAAVGTYIMEFDAYTGSKIASINVGSPVVRMAYSPTSGHTIIAILEDCTIRSCDFDAEQTCVLHSPEKRMEQISSDTEVHMALTPLQPIVFFGFHKRMSVTVVGTVEGGKAPTKIKTDLKKPIVNLACHPRLPVLYVAYADGLVRAYNIHTYAVHYTLQLDNTIKLIGAGAFAFHPTLEWVFIGDRRGTLLAWDLSTERPMMIGITQVGSQPITSVAWLPMLRLLVTLSKDGSIQVWKTRVILNPNRPPMQANFFEAAAVDSIDIPRILSQQGGEAIYALPRVKALEIHPKLNLAALIFANMGAGDNRKNRAAYTREGRKQLFAVLQNARGSSASVLKEKLASLGSSGILADHQLQAQLQEHHLKGQNHITISDVARKAFLYSHFMEGHSKSAPISRLPLITIVDSKHLLRDVPVCQPFHLELNFFSKENRVLYYPVRAFYLEGPSLMAYNLASGMDNVYKKLYTSVPANVEFHPKYIAHSKKKHLFLVVYEFSGSTHEVILYWENTDARSTNSKATTIKGRDAAFVGPNENHFAILDGDKTGLGLFTLPGAPTLESKNKNAVADGEETVDSDITDVTTIKGPQQFMFESEIDRIFTTPLESTILFASHGDQIGLAKLVQGYRLSNADGHYISTKGEGKKSIKLKANEVVLQVHWQATLRGFVAGIVTTQRVLIYHFRSLLWVGPALLFSTATSISMLGWDGKVRTLLSICMPNAVLVGALNDRLLLANPTDINPRQKKGVEIKSCLVGFLEPLLIGFATMQQHFEQKLDLSEVLYQITSRFDSLRITPRSLDILAIGSPVCGDLAVSLSQSGPQFTQVLRGVYAIKALRFSTALSVLKDEFLRSRDYPRCPPTSHLFHRFRQLGYACIRYGQFDSAKETFEVIADYESMLDLFICHLNPSAMRRLAQRLEEEGADPEIRRYCERILRVRSTGWTQGIFANFAAESMVPKGPEWGGGNWEIKTPINMKDIPQWALAAEVMPYMRTDDGTIPSIVTDHIGVYLGIIKGRGNVVEVREDSLVKAFKAGATDTKANGLPSALGTSLASKSKGASEGDNKSASLMGLETLTNQVSGGRSVDEQTKAAEEFKKSLYGTAADGSSSDEEEGSKTKKLLIKIRDKPADAVVDVNKIKEATKQLSLPLPLSRTKSSTGSSQDLGLLSSQPPVATSGSLTMPVVAAPVDPFGTDSLVQPTPLSQPAPVMSGGGVTARPIPEDFFQNTISSIQVAASLPPPGTYLSQLDRSSQGIEVNKATPNQGNAAAVDISLPGGGVPPPVTQQSVVPESIGLPDGGIPPQSVQPAGLVQPQIHATQVPVSTQPLDLSSLEGPGSGASGKAPERPASPKAVRPGQVPRGAAASVCFKTGLAHLEQNQLPDALSCFDEAFLALAKDQSRGEDIKAQATICAQYKIAVTLLREISRLQRVQGPSAISAKDEMARLSRHLGSLPLLAKHRINCIRTAIKRNMDVQNYAYSKQMLELLLSKAPPGKQEELRSLIDICVQRGLTNKSIDPLEDPSQFCAATLGRLSTIGYDVCDSCGAKFSALSTNGCIICGMGSIKRSDALAGPVPSPFG</sequence>
<protein>
    <submittedName>
        <fullName evidence="3">OLC1v1010119C1</fullName>
    </submittedName>
</protein>
<proteinExistence type="predicted"/>
<accession>A0AAV1DTT9</accession>